<evidence type="ECO:0000256" key="4">
    <source>
        <dbReference type="ARBA" id="ARBA00022989"/>
    </source>
</evidence>
<gene>
    <name evidence="7" type="primary">yccA</name>
    <name evidence="7" type="ORF">PDESU_03259</name>
</gene>
<dbReference type="GO" id="GO:0006508">
    <property type="term" value="P:proteolysis"/>
    <property type="evidence" value="ECO:0007669"/>
    <property type="project" value="UniProtKB-KW"/>
</dbReference>
<feature type="transmembrane region" description="Helical" evidence="6">
    <location>
        <begin position="94"/>
        <end position="115"/>
    </location>
</feature>
<dbReference type="Pfam" id="PF01027">
    <property type="entry name" value="Bax1-I"/>
    <property type="match status" value="1"/>
</dbReference>
<reference evidence="7 8" key="1">
    <citation type="submission" date="2019-04" db="EMBL/GenBank/DDBJ databases">
        <authorList>
            <person name="Van Vliet M D."/>
        </authorList>
    </citation>
    <scope>NUCLEOTIDE SEQUENCE [LARGE SCALE GENOMIC DNA]</scope>
    <source>
        <strain evidence="7 8">F1</strain>
    </source>
</reference>
<dbReference type="RefSeq" id="WP_222847207.1">
    <property type="nucleotide sequence ID" value="NZ_CAAHFG010000002.1"/>
</dbReference>
<feature type="transmembrane region" description="Helical" evidence="6">
    <location>
        <begin position="27"/>
        <end position="46"/>
    </location>
</feature>
<evidence type="ECO:0000256" key="5">
    <source>
        <dbReference type="ARBA" id="ARBA00023136"/>
    </source>
</evidence>
<feature type="transmembrane region" description="Helical" evidence="6">
    <location>
        <begin position="121"/>
        <end position="141"/>
    </location>
</feature>
<feature type="transmembrane region" description="Helical" evidence="6">
    <location>
        <begin position="207"/>
        <end position="226"/>
    </location>
</feature>
<dbReference type="GO" id="GO:0005886">
    <property type="term" value="C:plasma membrane"/>
    <property type="evidence" value="ECO:0007669"/>
    <property type="project" value="TreeGrafter"/>
</dbReference>
<organism evidence="7 8">
    <name type="scientific">Pontiella desulfatans</name>
    <dbReference type="NCBI Taxonomy" id="2750659"/>
    <lineage>
        <taxon>Bacteria</taxon>
        <taxon>Pseudomonadati</taxon>
        <taxon>Kiritimatiellota</taxon>
        <taxon>Kiritimatiellia</taxon>
        <taxon>Kiritimatiellales</taxon>
        <taxon>Pontiellaceae</taxon>
        <taxon>Pontiella</taxon>
    </lineage>
</organism>
<accession>A0A6C2U573</accession>
<feature type="transmembrane region" description="Helical" evidence="6">
    <location>
        <begin position="153"/>
        <end position="171"/>
    </location>
</feature>
<keyword evidence="7" id="KW-0645">Protease</keyword>
<feature type="transmembrane region" description="Helical" evidence="6">
    <location>
        <begin position="177"/>
        <end position="195"/>
    </location>
</feature>
<name>A0A6C2U573_PONDE</name>
<dbReference type="InterPro" id="IPR006214">
    <property type="entry name" value="Bax_inhibitor_1-related"/>
</dbReference>
<dbReference type="AlphaFoldDB" id="A0A6C2U573"/>
<evidence type="ECO:0000256" key="6">
    <source>
        <dbReference type="RuleBase" id="RU004379"/>
    </source>
</evidence>
<dbReference type="EMBL" id="CAAHFG010000002">
    <property type="protein sequence ID" value="VGO14691.1"/>
    <property type="molecule type" value="Genomic_DNA"/>
</dbReference>
<keyword evidence="4 6" id="KW-1133">Transmembrane helix</keyword>
<dbReference type="PANTHER" id="PTHR23291">
    <property type="entry name" value="BAX INHIBITOR-RELATED"/>
    <property type="match status" value="1"/>
</dbReference>
<comment type="subcellular location">
    <subcellularLocation>
        <location evidence="1">Membrane</location>
        <topology evidence="1">Multi-pass membrane protein</topology>
    </subcellularLocation>
</comment>
<keyword evidence="3 6" id="KW-0812">Transmembrane</keyword>
<keyword evidence="5 6" id="KW-0472">Membrane</keyword>
<evidence type="ECO:0000313" key="7">
    <source>
        <dbReference type="EMBL" id="VGO14691.1"/>
    </source>
</evidence>
<dbReference type="Proteomes" id="UP000366872">
    <property type="component" value="Unassembled WGS sequence"/>
</dbReference>
<evidence type="ECO:0000256" key="1">
    <source>
        <dbReference type="ARBA" id="ARBA00004141"/>
    </source>
</evidence>
<evidence type="ECO:0000256" key="3">
    <source>
        <dbReference type="ARBA" id="ARBA00022692"/>
    </source>
</evidence>
<keyword evidence="8" id="KW-1185">Reference proteome</keyword>
<dbReference type="PANTHER" id="PTHR23291:SF50">
    <property type="entry name" value="PROTEIN LIFEGUARD 4"/>
    <property type="match status" value="1"/>
</dbReference>
<protein>
    <submittedName>
        <fullName evidence="7">Modulator of FtsH protease YccA</fullName>
    </submittedName>
</protein>
<proteinExistence type="inferred from homology"/>
<sequence>MNPYAQQLTTVAQSAPDERAAFIRKTYAHLAGAVLAFVGLTAYMVNSPIAEMLLSVMSMRFGWLLILGGFMIFGRMASGLASSTSSQNIQYVGLTLYVIIEAVIFAPILWIATYMLNDATVIPTAGILTLGIFGGLTLVVFTTKKDFSFLGGILKIGFIVALALIVCAVLFGFNLGLVFSFAMVLLASGAILYDTSRIIHNYAPGQHVAASLQLFASVALLFWYVLQIVMSFSRR</sequence>
<evidence type="ECO:0000313" key="8">
    <source>
        <dbReference type="Proteomes" id="UP000366872"/>
    </source>
</evidence>
<dbReference type="GO" id="GO:0008233">
    <property type="term" value="F:peptidase activity"/>
    <property type="evidence" value="ECO:0007669"/>
    <property type="project" value="UniProtKB-KW"/>
</dbReference>
<keyword evidence="7" id="KW-0378">Hydrolase</keyword>
<comment type="similarity">
    <text evidence="2 6">Belongs to the BI1 family.</text>
</comment>
<feature type="transmembrane region" description="Helical" evidence="6">
    <location>
        <begin position="52"/>
        <end position="73"/>
    </location>
</feature>
<evidence type="ECO:0000256" key="2">
    <source>
        <dbReference type="ARBA" id="ARBA00010350"/>
    </source>
</evidence>